<sequence>MSHDAPSPAPAPAGTACLNCETILVGEWCHHCGQEGGPPHRTVWELCGEFFEMLTHADSRFSRTIHTLALAPARLTQDYIDGRRVSMVPPIRMFFVVLLAMFTIHALLATGHHGVHITATDRAELAREIGNWSWAGHERITAWVRMHMLNAVDNPTEVLSVMREWSERFILVMLPISALILWGLYYWPTRRALYEHVIFSVHSLSFAFAVFTVSSIAVRIVGHAGNLLLLVPPVHLYRHLRGFYGVGVPGTITRMTILFVASLVFSLILLSALGLLGLELGAGGES</sequence>
<evidence type="ECO:0000313" key="3">
    <source>
        <dbReference type="Proteomes" id="UP000534870"/>
    </source>
</evidence>
<keyword evidence="1" id="KW-0812">Transmembrane</keyword>
<dbReference type="AlphaFoldDB" id="A0A7Y7M8S7"/>
<keyword evidence="1" id="KW-1133">Transmembrane helix</keyword>
<gene>
    <name evidence="2" type="ORF">HUK84_19680</name>
</gene>
<dbReference type="Pfam" id="PF12412">
    <property type="entry name" value="DUF3667"/>
    <property type="match status" value="1"/>
</dbReference>
<feature type="transmembrane region" description="Helical" evidence="1">
    <location>
        <begin position="199"/>
        <end position="222"/>
    </location>
</feature>
<feature type="transmembrane region" description="Helical" evidence="1">
    <location>
        <begin position="169"/>
        <end position="187"/>
    </location>
</feature>
<keyword evidence="1" id="KW-0472">Membrane</keyword>
<dbReference type="RefSeq" id="WP_176641716.1">
    <property type="nucleotide sequence ID" value="NZ_JABXXP010000857.1"/>
</dbReference>
<organism evidence="2 3">
    <name type="scientific">Nguyenibacter vanlangensis</name>
    <dbReference type="NCBI Taxonomy" id="1216886"/>
    <lineage>
        <taxon>Bacteria</taxon>
        <taxon>Pseudomonadati</taxon>
        <taxon>Pseudomonadota</taxon>
        <taxon>Alphaproteobacteria</taxon>
        <taxon>Acetobacterales</taxon>
        <taxon>Acetobacteraceae</taxon>
        <taxon>Nguyenibacter</taxon>
    </lineage>
</organism>
<comment type="caution">
    <text evidence="2">The sequence shown here is derived from an EMBL/GenBank/DDBJ whole genome shotgun (WGS) entry which is preliminary data.</text>
</comment>
<reference evidence="2 3" key="1">
    <citation type="submission" date="2020-06" db="EMBL/GenBank/DDBJ databases">
        <title>Description of novel acetic acid bacteria.</title>
        <authorList>
            <person name="Sombolestani A."/>
        </authorList>
    </citation>
    <scope>NUCLEOTIDE SEQUENCE [LARGE SCALE GENOMIC DNA]</scope>
    <source>
        <strain evidence="2 3">LMG 31431</strain>
    </source>
</reference>
<feature type="transmembrane region" description="Helical" evidence="1">
    <location>
        <begin position="257"/>
        <end position="278"/>
    </location>
</feature>
<protein>
    <submittedName>
        <fullName evidence="2">DUF3667 domain-containing protein</fullName>
    </submittedName>
</protein>
<name>A0A7Y7M8S7_9PROT</name>
<feature type="transmembrane region" description="Helical" evidence="1">
    <location>
        <begin position="93"/>
        <end position="115"/>
    </location>
</feature>
<accession>A0A7Y7M8S7</accession>
<evidence type="ECO:0000313" key="2">
    <source>
        <dbReference type="EMBL" id="NVN13329.1"/>
    </source>
</evidence>
<dbReference type="Proteomes" id="UP000534870">
    <property type="component" value="Unassembled WGS sequence"/>
</dbReference>
<dbReference type="InterPro" id="IPR022134">
    <property type="entry name" value="DUF3667"/>
</dbReference>
<dbReference type="EMBL" id="JABXXP010000857">
    <property type="protein sequence ID" value="NVN13329.1"/>
    <property type="molecule type" value="Genomic_DNA"/>
</dbReference>
<proteinExistence type="predicted"/>
<evidence type="ECO:0000256" key="1">
    <source>
        <dbReference type="SAM" id="Phobius"/>
    </source>
</evidence>